<dbReference type="AlphaFoldDB" id="A0A098BML6"/>
<feature type="domain" description="Dyp-type peroxidase N-terminal" evidence="9">
    <location>
        <begin position="54"/>
        <end position="197"/>
    </location>
</feature>
<dbReference type="InterPro" id="IPR048328">
    <property type="entry name" value="Dyp_perox_C"/>
</dbReference>
<dbReference type="PROSITE" id="PS51404">
    <property type="entry name" value="DYP_PEROXIDASE"/>
    <property type="match status" value="1"/>
</dbReference>
<keyword evidence="4" id="KW-0479">Metal-binding</keyword>
<dbReference type="GO" id="GO:0020037">
    <property type="term" value="F:heme binding"/>
    <property type="evidence" value="ECO:0007669"/>
    <property type="project" value="InterPro"/>
</dbReference>
<dbReference type="RefSeq" id="WP_040273121.1">
    <property type="nucleotide sequence ID" value="NZ_CP023714.1"/>
</dbReference>
<evidence type="ECO:0000256" key="7">
    <source>
        <dbReference type="ARBA" id="ARBA00023004"/>
    </source>
</evidence>
<dbReference type="PANTHER" id="PTHR30521:SF4">
    <property type="entry name" value="DEFERROCHELATASE"/>
    <property type="match status" value="1"/>
</dbReference>
<keyword evidence="3" id="KW-0349">Heme</keyword>
<dbReference type="Pfam" id="PF20628">
    <property type="entry name" value="Dyp_perox_C"/>
    <property type="match status" value="1"/>
</dbReference>
<evidence type="ECO:0000313" key="11">
    <source>
        <dbReference type="EMBL" id="CDZ89969.1"/>
    </source>
</evidence>
<dbReference type="SUPFAM" id="SSF54909">
    <property type="entry name" value="Dimeric alpha+beta barrel"/>
    <property type="match status" value="1"/>
</dbReference>
<dbReference type="GO" id="GO:0005829">
    <property type="term" value="C:cytosol"/>
    <property type="evidence" value="ECO:0007669"/>
    <property type="project" value="TreeGrafter"/>
</dbReference>
<dbReference type="PROSITE" id="PS51318">
    <property type="entry name" value="TAT"/>
    <property type="match status" value="1"/>
</dbReference>
<dbReference type="PANTHER" id="PTHR30521">
    <property type="entry name" value="DEFERROCHELATASE/PEROXIDASE"/>
    <property type="match status" value="1"/>
</dbReference>
<dbReference type="InterPro" id="IPR006314">
    <property type="entry name" value="Dyp_peroxidase"/>
</dbReference>
<organism evidence="11 12">
    <name type="scientific">Rhodococcus ruber</name>
    <dbReference type="NCBI Taxonomy" id="1830"/>
    <lineage>
        <taxon>Bacteria</taxon>
        <taxon>Bacillati</taxon>
        <taxon>Actinomycetota</taxon>
        <taxon>Actinomycetes</taxon>
        <taxon>Mycobacteriales</taxon>
        <taxon>Nocardiaceae</taxon>
        <taxon>Rhodococcus</taxon>
    </lineage>
</organism>
<keyword evidence="7" id="KW-0408">Iron</keyword>
<evidence type="ECO:0000259" key="10">
    <source>
        <dbReference type="Pfam" id="PF20628"/>
    </source>
</evidence>
<accession>A0A098BML6</accession>
<dbReference type="OrthoDB" id="9781066at2"/>
<protein>
    <submittedName>
        <fullName evidence="11">Dye-decolorizing peroxidase Tfu_3078</fullName>
        <ecNumber evidence="11">1.11.1.19</ecNumber>
    </submittedName>
</protein>
<gene>
    <name evidence="11" type="ORF">RHRU231_590028</name>
</gene>
<dbReference type="NCBIfam" id="TIGR01413">
    <property type="entry name" value="Dyp_perox_fam"/>
    <property type="match status" value="1"/>
</dbReference>
<dbReference type="EC" id="1.11.1.19" evidence="11"/>
<dbReference type="InterPro" id="IPR048327">
    <property type="entry name" value="Dyp_perox_N"/>
</dbReference>
<sequence>MAELSRRRLLGGGAAVLGAAGIGAAGVGTGLGYAATREPEPTGGRTVAFHGVHQAGIDTDPQAFAAFVALDLRPGLDRRALVGIMKVWAEDGRRLAGGSPALGDTEPELALDPARLTVTVGFGPAVFDAAGLEAQRPEWLRPLPAFSIDRLEERWSGGDLLLQVCADDPVTVSHATRTLAKSVRSLATVRWIQRGFRNAVGTKPTGTTMRNLMGQVDGTVNPAAGSTDFDRQVWNPGAPAWLAGGTSLVLRRIRMELDTWDELDRPARELAVGRDLAAGAPLTGSREHDDPDFAATDVHGIPVIPPESHVARARPRNANEQFLRRGYNYDDPDGAGLLFAAYQADVDAQFVPVQQRLAEHDALNPWITPVGSAVFAVPPGFGPGGYPGDTLFEG</sequence>
<evidence type="ECO:0000256" key="4">
    <source>
        <dbReference type="ARBA" id="ARBA00022723"/>
    </source>
</evidence>
<dbReference type="Pfam" id="PF04261">
    <property type="entry name" value="Dyp_perox_N"/>
    <property type="match status" value="1"/>
</dbReference>
<keyword evidence="2 11" id="KW-0575">Peroxidase</keyword>
<dbReference type="GO" id="GO:0004601">
    <property type="term" value="F:peroxidase activity"/>
    <property type="evidence" value="ECO:0007669"/>
    <property type="project" value="UniProtKB-KW"/>
</dbReference>
<dbReference type="EMBL" id="CCSD01000071">
    <property type="protein sequence ID" value="CDZ89969.1"/>
    <property type="molecule type" value="Genomic_DNA"/>
</dbReference>
<keyword evidence="5" id="KW-0732">Signal</keyword>
<evidence type="ECO:0000256" key="2">
    <source>
        <dbReference type="ARBA" id="ARBA00022559"/>
    </source>
</evidence>
<feature type="domain" description="Dyp-type peroxidase C-terminal" evidence="10">
    <location>
        <begin position="209"/>
        <end position="380"/>
    </location>
</feature>
<evidence type="ECO:0000256" key="8">
    <source>
        <dbReference type="ARBA" id="ARBA00025737"/>
    </source>
</evidence>
<evidence type="ECO:0000256" key="5">
    <source>
        <dbReference type="ARBA" id="ARBA00022729"/>
    </source>
</evidence>
<reference evidence="11 12" key="1">
    <citation type="journal article" date="2014" name="Genome Announc.">
        <title>Draft Genome Sequence of Propane- and Butane-Oxidizing Actinobacterium Rhodococcus ruber IEGM 231.</title>
        <authorList>
            <person name="Ivshina I.B."/>
            <person name="Kuyukina M.S."/>
            <person name="Krivoruchko A.V."/>
            <person name="Barbe V."/>
            <person name="Fischer C."/>
        </authorList>
    </citation>
    <scope>NUCLEOTIDE SEQUENCE [LARGE SCALE GENOMIC DNA]</scope>
</reference>
<comment type="cofactor">
    <cofactor evidence="1">
        <name>heme b</name>
        <dbReference type="ChEBI" id="CHEBI:60344"/>
    </cofactor>
</comment>
<proteinExistence type="inferred from homology"/>
<evidence type="ECO:0000256" key="1">
    <source>
        <dbReference type="ARBA" id="ARBA00001970"/>
    </source>
</evidence>
<name>A0A098BML6_9NOCA</name>
<dbReference type="eggNOG" id="COG2837">
    <property type="taxonomic scope" value="Bacteria"/>
</dbReference>
<dbReference type="GeneID" id="66833533"/>
<evidence type="ECO:0000256" key="6">
    <source>
        <dbReference type="ARBA" id="ARBA00023002"/>
    </source>
</evidence>
<dbReference type="InterPro" id="IPR011008">
    <property type="entry name" value="Dimeric_a/b-barrel"/>
</dbReference>
<keyword evidence="6 11" id="KW-0560">Oxidoreductase</keyword>
<dbReference type="Proteomes" id="UP000042997">
    <property type="component" value="Unassembled WGS sequence"/>
</dbReference>
<comment type="similarity">
    <text evidence="8">Belongs to the DyP-type peroxidase family.</text>
</comment>
<dbReference type="InterPro" id="IPR006311">
    <property type="entry name" value="TAT_signal"/>
</dbReference>
<evidence type="ECO:0000259" key="9">
    <source>
        <dbReference type="Pfam" id="PF04261"/>
    </source>
</evidence>
<evidence type="ECO:0000313" key="12">
    <source>
        <dbReference type="Proteomes" id="UP000042997"/>
    </source>
</evidence>
<dbReference type="GO" id="GO:0046872">
    <property type="term" value="F:metal ion binding"/>
    <property type="evidence" value="ECO:0007669"/>
    <property type="project" value="UniProtKB-KW"/>
</dbReference>
<evidence type="ECO:0000256" key="3">
    <source>
        <dbReference type="ARBA" id="ARBA00022617"/>
    </source>
</evidence>